<evidence type="ECO:0000256" key="4">
    <source>
        <dbReference type="ARBA" id="ARBA00022692"/>
    </source>
</evidence>
<evidence type="ECO:0000313" key="9">
    <source>
        <dbReference type="EMBL" id="MBH0236488.1"/>
    </source>
</evidence>
<dbReference type="InterPro" id="IPR035906">
    <property type="entry name" value="MetI-like_sf"/>
</dbReference>
<dbReference type="Pfam" id="PF00528">
    <property type="entry name" value="BPD_transp_1"/>
    <property type="match status" value="1"/>
</dbReference>
<evidence type="ECO:0000256" key="1">
    <source>
        <dbReference type="ARBA" id="ARBA00004651"/>
    </source>
</evidence>
<evidence type="ECO:0000256" key="3">
    <source>
        <dbReference type="ARBA" id="ARBA00022475"/>
    </source>
</evidence>
<keyword evidence="3" id="KW-1003">Cell membrane</keyword>
<dbReference type="AlphaFoldDB" id="A0A931I010"/>
<organism evidence="9 10">
    <name type="scientific">Methylobrevis albus</name>
    <dbReference type="NCBI Taxonomy" id="2793297"/>
    <lineage>
        <taxon>Bacteria</taxon>
        <taxon>Pseudomonadati</taxon>
        <taxon>Pseudomonadota</taxon>
        <taxon>Alphaproteobacteria</taxon>
        <taxon>Hyphomicrobiales</taxon>
        <taxon>Pleomorphomonadaceae</taxon>
        <taxon>Methylobrevis</taxon>
    </lineage>
</organism>
<evidence type="ECO:0000256" key="7">
    <source>
        <dbReference type="RuleBase" id="RU363032"/>
    </source>
</evidence>
<feature type="transmembrane region" description="Helical" evidence="7">
    <location>
        <begin position="45"/>
        <end position="63"/>
    </location>
</feature>
<gene>
    <name evidence="9" type="ORF">I5731_01515</name>
</gene>
<keyword evidence="10" id="KW-1185">Reference proteome</keyword>
<dbReference type="EMBL" id="JADZLT010000037">
    <property type="protein sequence ID" value="MBH0236488.1"/>
    <property type="molecule type" value="Genomic_DNA"/>
</dbReference>
<feature type="transmembrane region" description="Helical" evidence="7">
    <location>
        <begin position="70"/>
        <end position="89"/>
    </location>
</feature>
<reference evidence="9" key="1">
    <citation type="submission" date="2020-12" db="EMBL/GenBank/DDBJ databases">
        <title>Methylobrevis albus sp. nov., isolated from fresh water lack sediment.</title>
        <authorList>
            <person name="Zou Q."/>
        </authorList>
    </citation>
    <scope>NUCLEOTIDE SEQUENCE</scope>
    <source>
        <strain evidence="9">L22</strain>
    </source>
</reference>
<accession>A0A931I010</accession>
<keyword evidence="2 7" id="KW-0813">Transport</keyword>
<evidence type="ECO:0000256" key="6">
    <source>
        <dbReference type="ARBA" id="ARBA00023136"/>
    </source>
</evidence>
<dbReference type="PROSITE" id="PS50928">
    <property type="entry name" value="ABC_TM1"/>
    <property type="match status" value="1"/>
</dbReference>
<protein>
    <submittedName>
        <fullName evidence="9">ABC transporter permease</fullName>
    </submittedName>
</protein>
<dbReference type="PANTHER" id="PTHR30151">
    <property type="entry name" value="ALKANE SULFONATE ABC TRANSPORTER-RELATED, MEMBRANE SUBUNIT"/>
    <property type="match status" value="1"/>
</dbReference>
<name>A0A931I010_9HYPH</name>
<keyword evidence="4 7" id="KW-0812">Transmembrane</keyword>
<dbReference type="CDD" id="cd06261">
    <property type="entry name" value="TM_PBP2"/>
    <property type="match status" value="1"/>
</dbReference>
<proteinExistence type="inferred from homology"/>
<evidence type="ECO:0000256" key="5">
    <source>
        <dbReference type="ARBA" id="ARBA00022989"/>
    </source>
</evidence>
<feature type="transmembrane region" description="Helical" evidence="7">
    <location>
        <begin position="109"/>
        <end position="133"/>
    </location>
</feature>
<dbReference type="RefSeq" id="WP_197309592.1">
    <property type="nucleotide sequence ID" value="NZ_JADZLT010000037.1"/>
</dbReference>
<feature type="domain" description="ABC transmembrane type-1" evidence="8">
    <location>
        <begin position="58"/>
        <end position="243"/>
    </location>
</feature>
<dbReference type="Proteomes" id="UP000631694">
    <property type="component" value="Unassembled WGS sequence"/>
</dbReference>
<feature type="transmembrane region" description="Helical" evidence="7">
    <location>
        <begin position="224"/>
        <end position="244"/>
    </location>
</feature>
<evidence type="ECO:0000259" key="8">
    <source>
        <dbReference type="PROSITE" id="PS50928"/>
    </source>
</evidence>
<keyword evidence="5 7" id="KW-1133">Transmembrane helix</keyword>
<sequence length="259" mass="27271">MASFAPRRRFDARGLVIPALIVAGWYVVSESGVGNGYVFVTYDRIWATFAAMVADGTLVASIVGTVLRMAAGFAIGAGFGLLLGLATGLSDLAGRVVSPTFHAVRQIAIFAWMPLLTAWLGIGGQTMIALIALGAFYPMVINVEAGCRNVPGPYLEVGRVLELSRWQTIRRIVLPAAAPAIFAGLELGLATAWLSTIGAEYFIAAGDGLGIILSASRMRGSMDGVIVGIVFIGLVGFAINRLLAVIARRAFAWRGEAAR</sequence>
<keyword evidence="6 7" id="KW-0472">Membrane</keyword>
<evidence type="ECO:0000313" key="10">
    <source>
        <dbReference type="Proteomes" id="UP000631694"/>
    </source>
</evidence>
<feature type="transmembrane region" description="Helical" evidence="7">
    <location>
        <begin position="172"/>
        <end position="194"/>
    </location>
</feature>
<comment type="caution">
    <text evidence="9">The sequence shown here is derived from an EMBL/GenBank/DDBJ whole genome shotgun (WGS) entry which is preliminary data.</text>
</comment>
<dbReference type="InterPro" id="IPR000515">
    <property type="entry name" value="MetI-like"/>
</dbReference>
<comment type="similarity">
    <text evidence="7">Belongs to the binding-protein-dependent transport system permease family.</text>
</comment>
<dbReference type="GO" id="GO:0055085">
    <property type="term" value="P:transmembrane transport"/>
    <property type="evidence" value="ECO:0007669"/>
    <property type="project" value="InterPro"/>
</dbReference>
<dbReference type="GO" id="GO:0005886">
    <property type="term" value="C:plasma membrane"/>
    <property type="evidence" value="ECO:0007669"/>
    <property type="project" value="UniProtKB-SubCell"/>
</dbReference>
<comment type="subcellular location">
    <subcellularLocation>
        <location evidence="1 7">Cell membrane</location>
        <topology evidence="1 7">Multi-pass membrane protein</topology>
    </subcellularLocation>
</comment>
<dbReference type="Gene3D" id="1.10.3720.10">
    <property type="entry name" value="MetI-like"/>
    <property type="match status" value="1"/>
</dbReference>
<evidence type="ECO:0000256" key="2">
    <source>
        <dbReference type="ARBA" id="ARBA00022448"/>
    </source>
</evidence>
<dbReference type="PANTHER" id="PTHR30151:SF38">
    <property type="entry name" value="ALIPHATIC SULFONATES TRANSPORT PERMEASE PROTEIN SSUC-RELATED"/>
    <property type="match status" value="1"/>
</dbReference>
<dbReference type="SUPFAM" id="SSF161098">
    <property type="entry name" value="MetI-like"/>
    <property type="match status" value="1"/>
</dbReference>